<dbReference type="GO" id="GO:0001510">
    <property type="term" value="P:RNA methylation"/>
    <property type="evidence" value="ECO:0007669"/>
    <property type="project" value="InterPro"/>
</dbReference>
<proteinExistence type="inferred from homology"/>
<evidence type="ECO:0000256" key="5">
    <source>
        <dbReference type="PROSITE-ProRule" id="PRU01023"/>
    </source>
</evidence>
<evidence type="ECO:0000313" key="7">
    <source>
        <dbReference type="EMBL" id="BCB26230.1"/>
    </source>
</evidence>
<dbReference type="Proteomes" id="UP000502260">
    <property type="component" value="Chromosome"/>
</dbReference>
<dbReference type="PROSITE" id="PS51686">
    <property type="entry name" value="SAM_MT_RSMB_NOP"/>
    <property type="match status" value="1"/>
</dbReference>
<name>A0A6F8VA76_9PROT</name>
<dbReference type="EMBL" id="AP022853">
    <property type="protein sequence ID" value="BCB26230.1"/>
    <property type="molecule type" value="Genomic_DNA"/>
</dbReference>
<evidence type="ECO:0000256" key="1">
    <source>
        <dbReference type="ARBA" id="ARBA00022603"/>
    </source>
</evidence>
<comment type="caution">
    <text evidence="5">Lacks conserved residue(s) required for the propagation of feature annotation.</text>
</comment>
<accession>A0A6F8VA76</accession>
<keyword evidence="2 5" id="KW-0808">Transferase</keyword>
<dbReference type="InterPro" id="IPR029063">
    <property type="entry name" value="SAM-dependent_MTases_sf"/>
</dbReference>
<dbReference type="PANTHER" id="PTHR22807">
    <property type="entry name" value="NOP2 YEAST -RELATED NOL1/NOP2/FMU SUN DOMAIN-CONTAINING"/>
    <property type="match status" value="1"/>
</dbReference>
<feature type="active site" description="Nucleophile" evidence="5">
    <location>
        <position position="365"/>
    </location>
</feature>
<evidence type="ECO:0000259" key="6">
    <source>
        <dbReference type="PROSITE" id="PS51686"/>
    </source>
</evidence>
<dbReference type="Pfam" id="PF22458">
    <property type="entry name" value="RsmF-B_ferredox"/>
    <property type="match status" value="1"/>
</dbReference>
<evidence type="ECO:0000313" key="8">
    <source>
        <dbReference type="Proteomes" id="UP000502260"/>
    </source>
</evidence>
<feature type="binding site" evidence="5">
    <location>
        <position position="312"/>
    </location>
    <ligand>
        <name>S-adenosyl-L-methionine</name>
        <dbReference type="ChEBI" id="CHEBI:59789"/>
    </ligand>
</feature>
<dbReference type="GO" id="GO:0008173">
    <property type="term" value="F:RNA methyltransferase activity"/>
    <property type="evidence" value="ECO:0007669"/>
    <property type="project" value="InterPro"/>
</dbReference>
<dbReference type="PRINTS" id="PR02008">
    <property type="entry name" value="RCMTFAMILY"/>
</dbReference>
<comment type="similarity">
    <text evidence="5">Belongs to the class I-like SAM-binding methyltransferase superfamily. RsmB/NOP family.</text>
</comment>
<dbReference type="CDD" id="cd02440">
    <property type="entry name" value="AdoMet_MTases"/>
    <property type="match status" value="1"/>
</dbReference>
<feature type="domain" description="SAM-dependent MTase RsmB/NOP-type" evidence="6">
    <location>
        <begin position="150"/>
        <end position="428"/>
    </location>
</feature>
<gene>
    <name evidence="7" type="ORF">SKTS_11160</name>
</gene>
<evidence type="ECO:0000256" key="4">
    <source>
        <dbReference type="ARBA" id="ARBA00022884"/>
    </source>
</evidence>
<dbReference type="KEGG" id="slac:SKTS_11160"/>
<reference evidence="8" key="1">
    <citation type="submission" date="2020-03" db="EMBL/GenBank/DDBJ databases">
        <title>Complete genome sequence of sulfur-oxidizing bacterium skT11.</title>
        <authorList>
            <person name="Kanda M."/>
            <person name="Kojima H."/>
            <person name="Fukui M."/>
        </authorList>
    </citation>
    <scope>NUCLEOTIDE SEQUENCE [LARGE SCALE GENOMIC DNA]</scope>
    <source>
        <strain evidence="8">skT11</strain>
    </source>
</reference>
<feature type="binding site" evidence="5">
    <location>
        <position position="265"/>
    </location>
    <ligand>
        <name>S-adenosyl-L-methionine</name>
        <dbReference type="ChEBI" id="CHEBI:59789"/>
    </ligand>
</feature>
<keyword evidence="1 5" id="KW-0489">Methyltransferase</keyword>
<dbReference type="Pfam" id="PF01189">
    <property type="entry name" value="Methyltr_RsmB-F"/>
    <property type="match status" value="1"/>
</dbReference>
<dbReference type="PANTHER" id="PTHR22807:SF53">
    <property type="entry name" value="RIBOSOMAL RNA SMALL SUBUNIT METHYLTRANSFERASE B-RELATED"/>
    <property type="match status" value="1"/>
</dbReference>
<dbReference type="InterPro" id="IPR049560">
    <property type="entry name" value="MeTrfase_RsmB-F_NOP2_cat"/>
</dbReference>
<protein>
    <submittedName>
        <fullName evidence="7">SAM-dependent methyltransferase</fullName>
    </submittedName>
</protein>
<organism evidence="7 8">
    <name type="scientific">Sulfurimicrobium lacus</name>
    <dbReference type="NCBI Taxonomy" id="2715678"/>
    <lineage>
        <taxon>Bacteria</taxon>
        <taxon>Pseudomonadati</taxon>
        <taxon>Pseudomonadota</taxon>
        <taxon>Betaproteobacteria</taxon>
        <taxon>Nitrosomonadales</taxon>
        <taxon>Sulfuricellaceae</taxon>
        <taxon>Sulfurimicrobium</taxon>
    </lineage>
</organism>
<dbReference type="AlphaFoldDB" id="A0A6F8VA76"/>
<keyword evidence="3 5" id="KW-0949">S-adenosyl-L-methionine</keyword>
<keyword evidence="8" id="KW-1185">Reference proteome</keyword>
<dbReference type="GO" id="GO:0003723">
    <property type="term" value="F:RNA binding"/>
    <property type="evidence" value="ECO:0007669"/>
    <property type="project" value="UniProtKB-UniRule"/>
</dbReference>
<dbReference type="InterPro" id="IPR054728">
    <property type="entry name" value="RsmB-like_ferredoxin"/>
</dbReference>
<dbReference type="Gene3D" id="3.40.50.150">
    <property type="entry name" value="Vaccinia Virus protein VP39"/>
    <property type="match status" value="1"/>
</dbReference>
<dbReference type="InterPro" id="IPR023267">
    <property type="entry name" value="RCMT"/>
</dbReference>
<evidence type="ECO:0000256" key="3">
    <source>
        <dbReference type="ARBA" id="ARBA00022691"/>
    </source>
</evidence>
<dbReference type="InterPro" id="IPR001678">
    <property type="entry name" value="MeTrfase_RsmB-F_NOP2_dom"/>
</dbReference>
<sequence length="428" mass="47586">MSTPAPRTAASIPVSRFGHLVHAMKNVMTLREPADANLHYYFRVNRELGGQDRAFIADNIYAALRRKRLLEHLIGPDATPRQLALATLMKLQGINARELEPLLQEGEAEWLKQLKAIPTSDLPLAVQADFPDWLMEKMRAFMSDADILTLARGMQQPAPLDLRVNSMLDKRDDVLHTLVKNDGIAAEPTPYSPLGLRLKEKPALNKNPLFIKGKIEVQDEGSQLIGYLLAPQRREMVVDFCAGAGGKTLLLGMLMQNQGRVYAFDVSEKRLNNLKPRLKRSGLSNLHPQLIANENDLKIKRLAGKIDRVLVDAPCSGLGTLRRNPDLKWRQTPEGIAELTQKQAAILLAASRLLKSGGRLVYATCSFLPEENQQIVEAFLAQHPEYKLLDAGDILAAHNIPLNTGKYLQLLPHLNATDGFFAAVMEKS</sequence>
<dbReference type="RefSeq" id="WP_173061571.1">
    <property type="nucleotide sequence ID" value="NZ_AP022853.1"/>
</dbReference>
<dbReference type="SUPFAM" id="SSF53335">
    <property type="entry name" value="S-adenosyl-L-methionine-dependent methyltransferases"/>
    <property type="match status" value="1"/>
</dbReference>
<keyword evidence="4 5" id="KW-0694">RNA-binding</keyword>
<feature type="binding site" evidence="5">
    <location>
        <position position="296"/>
    </location>
    <ligand>
        <name>S-adenosyl-L-methionine</name>
        <dbReference type="ChEBI" id="CHEBI:59789"/>
    </ligand>
</feature>
<evidence type="ECO:0000256" key="2">
    <source>
        <dbReference type="ARBA" id="ARBA00022679"/>
    </source>
</evidence>